<dbReference type="PANTHER" id="PTHR23138">
    <property type="entry name" value="RAN BINDING PROTEIN"/>
    <property type="match status" value="1"/>
</dbReference>
<dbReference type="GO" id="GO:0005643">
    <property type="term" value="C:nuclear pore"/>
    <property type="evidence" value="ECO:0007669"/>
    <property type="project" value="TreeGrafter"/>
</dbReference>
<dbReference type="GO" id="GO:0005096">
    <property type="term" value="F:GTPase activator activity"/>
    <property type="evidence" value="ECO:0007669"/>
    <property type="project" value="TreeGrafter"/>
</dbReference>
<dbReference type="Gene3D" id="2.30.29.30">
    <property type="entry name" value="Pleckstrin-homology domain (PH domain)/Phosphotyrosine-binding domain (PTB)"/>
    <property type="match status" value="1"/>
</dbReference>
<dbReference type="Pfam" id="PF00638">
    <property type="entry name" value="Ran_BP1"/>
    <property type="match status" value="1"/>
</dbReference>
<organism evidence="3 4">
    <name type="scientific">Reticulomyxa filosa</name>
    <dbReference type="NCBI Taxonomy" id="46433"/>
    <lineage>
        <taxon>Eukaryota</taxon>
        <taxon>Sar</taxon>
        <taxon>Rhizaria</taxon>
        <taxon>Retaria</taxon>
        <taxon>Foraminifera</taxon>
        <taxon>Monothalamids</taxon>
        <taxon>Reticulomyxidae</taxon>
        <taxon>Reticulomyxa</taxon>
    </lineage>
</organism>
<dbReference type="OrthoDB" id="2357150at2759"/>
<dbReference type="InterPro" id="IPR045255">
    <property type="entry name" value="RanBP1-like"/>
</dbReference>
<evidence type="ECO:0000259" key="2">
    <source>
        <dbReference type="PROSITE" id="PS50196"/>
    </source>
</evidence>
<feature type="domain" description="RanBD1" evidence="2">
    <location>
        <begin position="81"/>
        <end position="224"/>
    </location>
</feature>
<accession>X6M7Z0</accession>
<dbReference type="PANTHER" id="PTHR23138:SF87">
    <property type="entry name" value="E3 SUMO-PROTEIN LIGASE RANBP2"/>
    <property type="match status" value="1"/>
</dbReference>
<gene>
    <name evidence="3" type="ORF">RFI_27805</name>
</gene>
<evidence type="ECO:0000313" key="4">
    <source>
        <dbReference type="Proteomes" id="UP000023152"/>
    </source>
</evidence>
<reference evidence="3 4" key="1">
    <citation type="journal article" date="2013" name="Curr. Biol.">
        <title>The Genome of the Foraminiferan Reticulomyxa filosa.</title>
        <authorList>
            <person name="Glockner G."/>
            <person name="Hulsmann N."/>
            <person name="Schleicher M."/>
            <person name="Noegel A.A."/>
            <person name="Eichinger L."/>
            <person name="Gallinger C."/>
            <person name="Pawlowski J."/>
            <person name="Sierra R."/>
            <person name="Euteneuer U."/>
            <person name="Pillet L."/>
            <person name="Moustafa A."/>
            <person name="Platzer M."/>
            <person name="Groth M."/>
            <person name="Szafranski K."/>
            <person name="Schliwa M."/>
        </authorList>
    </citation>
    <scope>NUCLEOTIDE SEQUENCE [LARGE SCALE GENOMIC DNA]</scope>
</reference>
<dbReference type="Proteomes" id="UP000023152">
    <property type="component" value="Unassembled WGS sequence"/>
</dbReference>
<dbReference type="InterPro" id="IPR011993">
    <property type="entry name" value="PH-like_dom_sf"/>
</dbReference>
<proteinExistence type="predicted"/>
<dbReference type="SUPFAM" id="SSF50729">
    <property type="entry name" value="PH domain-like"/>
    <property type="match status" value="1"/>
</dbReference>
<sequence>MFRFDEWNSQGFANFTSNEGDTGFSSAQDWGHFDDSTDPFNVKNFVQSNDGEQDEEWDFDPKKQVDNGGVEGDDENCCECTVQPLVELEEKSVPTGTDNETKTHHFHVTQLYRWGKNVTQQFEWKNRAKDTSIEFWQDNKTGKIRIICRENLTGKLRMNQFVSNSPNVKELSPQSCKWGPCVDDSIAQEENNQGVSLWAVKFAAPELCKQFQSALSEAAEKNKQAQEAK</sequence>
<keyword evidence="4" id="KW-1185">Reference proteome</keyword>
<feature type="compositionally biased region" description="Polar residues" evidence="1">
    <location>
        <begin position="7"/>
        <end position="28"/>
    </location>
</feature>
<dbReference type="InterPro" id="IPR000156">
    <property type="entry name" value="Ran_bind_dom"/>
</dbReference>
<protein>
    <submittedName>
        <fullName evidence="3">Ran GTPase binding protein</fullName>
    </submittedName>
</protein>
<dbReference type="GO" id="GO:0005737">
    <property type="term" value="C:cytoplasm"/>
    <property type="evidence" value="ECO:0007669"/>
    <property type="project" value="TreeGrafter"/>
</dbReference>
<comment type="caution">
    <text evidence="3">The sequence shown here is derived from an EMBL/GenBank/DDBJ whole genome shotgun (WGS) entry which is preliminary data.</text>
</comment>
<feature type="region of interest" description="Disordered" evidence="1">
    <location>
        <begin position="1"/>
        <end position="73"/>
    </location>
</feature>
<evidence type="ECO:0000256" key="1">
    <source>
        <dbReference type="SAM" id="MobiDB-lite"/>
    </source>
</evidence>
<evidence type="ECO:0000313" key="3">
    <source>
        <dbReference type="EMBL" id="ETO09572.1"/>
    </source>
</evidence>
<dbReference type="PROSITE" id="PS50196">
    <property type="entry name" value="RANBD1"/>
    <property type="match status" value="1"/>
</dbReference>
<name>X6M7Z0_RETFI</name>
<dbReference type="AlphaFoldDB" id="X6M7Z0"/>
<dbReference type="EMBL" id="ASPP01023997">
    <property type="protein sequence ID" value="ETO09572.1"/>
    <property type="molecule type" value="Genomic_DNA"/>
</dbReference>